<protein>
    <recommendedName>
        <fullName evidence="4">Large ribosomal subunit protein uL14</fullName>
    </recommendedName>
    <alternativeName>
        <fullName evidence="5">60S ribosomal protein L23</fullName>
    </alternativeName>
</protein>
<evidence type="ECO:0000256" key="6">
    <source>
        <dbReference type="RuleBase" id="RU003949"/>
    </source>
</evidence>
<gene>
    <name evidence="7" type="ORF">OKIOD_LOCUS12264</name>
</gene>
<evidence type="ECO:0000256" key="5">
    <source>
        <dbReference type="ARBA" id="ARBA00035326"/>
    </source>
</evidence>
<evidence type="ECO:0000313" key="7">
    <source>
        <dbReference type="EMBL" id="CAG5107814.1"/>
    </source>
</evidence>
<dbReference type="Pfam" id="PF00238">
    <property type="entry name" value="Ribosomal_L14"/>
    <property type="match status" value="1"/>
</dbReference>
<dbReference type="HAMAP" id="MF_01367">
    <property type="entry name" value="Ribosomal_uL14"/>
    <property type="match status" value="1"/>
</dbReference>
<dbReference type="PANTHER" id="PTHR11761:SF8">
    <property type="entry name" value="LARGE RIBOSOMAL SUBUNIT PROTEIN UL14"/>
    <property type="match status" value="1"/>
</dbReference>
<evidence type="ECO:0000256" key="2">
    <source>
        <dbReference type="ARBA" id="ARBA00022980"/>
    </source>
</evidence>
<dbReference type="SUPFAM" id="SSF50193">
    <property type="entry name" value="Ribosomal protein L14"/>
    <property type="match status" value="1"/>
</dbReference>
<dbReference type="PROSITE" id="PS00049">
    <property type="entry name" value="RIBOSOMAL_L14"/>
    <property type="match status" value="1"/>
</dbReference>
<dbReference type="InterPro" id="IPR000218">
    <property type="entry name" value="Ribosomal_uL14"/>
</dbReference>
<accession>A0ABN7SUX4</accession>
<dbReference type="EMBL" id="OU015566">
    <property type="protein sequence ID" value="CAG5107814.1"/>
    <property type="molecule type" value="Genomic_DNA"/>
</dbReference>
<organism evidence="7 8">
    <name type="scientific">Oikopleura dioica</name>
    <name type="common">Tunicate</name>
    <dbReference type="NCBI Taxonomy" id="34765"/>
    <lineage>
        <taxon>Eukaryota</taxon>
        <taxon>Metazoa</taxon>
        <taxon>Chordata</taxon>
        <taxon>Tunicata</taxon>
        <taxon>Appendicularia</taxon>
        <taxon>Copelata</taxon>
        <taxon>Oikopleuridae</taxon>
        <taxon>Oikopleura</taxon>
    </lineage>
</organism>
<dbReference type="Proteomes" id="UP001158576">
    <property type="component" value="Chromosome 1"/>
</dbReference>
<evidence type="ECO:0000256" key="1">
    <source>
        <dbReference type="ARBA" id="ARBA00010745"/>
    </source>
</evidence>
<dbReference type="InterPro" id="IPR036853">
    <property type="entry name" value="Ribosomal_uL14_sf"/>
</dbReference>
<dbReference type="CDD" id="cd00337">
    <property type="entry name" value="Ribosomal_uL14"/>
    <property type="match status" value="1"/>
</dbReference>
<evidence type="ECO:0000256" key="3">
    <source>
        <dbReference type="ARBA" id="ARBA00023274"/>
    </source>
</evidence>
<dbReference type="SMART" id="SM01374">
    <property type="entry name" value="Ribosomal_L14"/>
    <property type="match status" value="1"/>
</dbReference>
<comment type="similarity">
    <text evidence="1 6">Belongs to the universal ribosomal protein uL14 family.</text>
</comment>
<proteinExistence type="inferred from homology"/>
<keyword evidence="3 6" id="KW-0687">Ribonucleoprotein</keyword>
<reference evidence="7 8" key="1">
    <citation type="submission" date="2021-04" db="EMBL/GenBank/DDBJ databases">
        <authorList>
            <person name="Bliznina A."/>
        </authorList>
    </citation>
    <scope>NUCLEOTIDE SEQUENCE [LARGE SCALE GENOMIC DNA]</scope>
</reference>
<evidence type="ECO:0000256" key="4">
    <source>
        <dbReference type="ARBA" id="ARBA00035199"/>
    </source>
</evidence>
<evidence type="ECO:0000313" key="8">
    <source>
        <dbReference type="Proteomes" id="UP001158576"/>
    </source>
</evidence>
<dbReference type="InterPro" id="IPR019972">
    <property type="entry name" value="Ribosomal_uL14_CS"/>
</dbReference>
<dbReference type="Gene3D" id="2.40.150.20">
    <property type="entry name" value="Ribosomal protein L14"/>
    <property type="match status" value="1"/>
</dbReference>
<name>A0ABN7SUX4_OIKDI</name>
<keyword evidence="2 6" id="KW-0689">Ribosomal protein</keyword>
<sequence>MSKRGRGGKGGGKFHISLALPVAAVMNCADNTGAKSLYVIAVAGIKGRLNRLPAAGSGDLVMASVKKGKPELRKKVHPAVVVRQSKAFRRRDGTFLYFEDNAGVIVNNKGEMKGSAVTGPVAKECADLWPRISSNASTIA</sequence>
<dbReference type="PANTHER" id="PTHR11761">
    <property type="entry name" value="50S/60S RIBOSOMAL PROTEIN L14/L23"/>
    <property type="match status" value="1"/>
</dbReference>
<keyword evidence="8" id="KW-1185">Reference proteome</keyword>